<dbReference type="PANTHER" id="PTHR24418">
    <property type="entry name" value="TYROSINE-PROTEIN KINASE"/>
    <property type="match status" value="1"/>
</dbReference>
<dbReference type="InterPro" id="IPR017441">
    <property type="entry name" value="Protein_kinase_ATP_BS"/>
</dbReference>
<dbReference type="InterPro" id="IPR011009">
    <property type="entry name" value="Kinase-like_dom_sf"/>
</dbReference>
<dbReference type="PROSITE" id="PS00107">
    <property type="entry name" value="PROTEIN_KINASE_ATP"/>
    <property type="match status" value="1"/>
</dbReference>
<dbReference type="InterPro" id="IPR050198">
    <property type="entry name" value="Non-receptor_tyrosine_kinases"/>
</dbReference>
<gene>
    <name evidence="6" type="ORF">CAUJ_LOCUS8553</name>
</gene>
<dbReference type="Pfam" id="PF07714">
    <property type="entry name" value="PK_Tyr_Ser-Thr"/>
    <property type="match status" value="1"/>
</dbReference>
<evidence type="ECO:0000313" key="7">
    <source>
        <dbReference type="Proteomes" id="UP000835052"/>
    </source>
</evidence>
<dbReference type="GO" id="GO:0005524">
    <property type="term" value="F:ATP binding"/>
    <property type="evidence" value="ECO:0007669"/>
    <property type="project" value="UniProtKB-UniRule"/>
</dbReference>
<dbReference type="Gene3D" id="1.10.510.10">
    <property type="entry name" value="Transferase(Phosphotransferase) domain 1"/>
    <property type="match status" value="1"/>
</dbReference>
<dbReference type="AlphaFoldDB" id="A0A8S1HB08"/>
<dbReference type="SUPFAM" id="SSF55550">
    <property type="entry name" value="SH2 domain"/>
    <property type="match status" value="1"/>
</dbReference>
<keyword evidence="7" id="KW-1185">Reference proteome</keyword>
<name>A0A8S1HB08_9PELO</name>
<dbReference type="PRINTS" id="PR00109">
    <property type="entry name" value="TYRKINASE"/>
</dbReference>
<dbReference type="SMART" id="SM00219">
    <property type="entry name" value="TyrKc"/>
    <property type="match status" value="1"/>
</dbReference>
<dbReference type="SUPFAM" id="SSF56112">
    <property type="entry name" value="Protein kinase-like (PK-like)"/>
    <property type="match status" value="1"/>
</dbReference>
<dbReference type="PROSITE" id="PS00109">
    <property type="entry name" value="PROTEIN_KINASE_TYR"/>
    <property type="match status" value="1"/>
</dbReference>
<keyword evidence="2 3" id="KW-0067">ATP-binding</keyword>
<dbReference type="InterPro" id="IPR001245">
    <property type="entry name" value="Ser-Thr/Tyr_kinase_cat_dom"/>
</dbReference>
<dbReference type="InterPro" id="IPR020635">
    <property type="entry name" value="Tyr_kinase_cat_dom"/>
</dbReference>
<keyword evidence="1 3" id="KW-0547">Nucleotide-binding</keyword>
<dbReference type="InterPro" id="IPR000719">
    <property type="entry name" value="Prot_kinase_dom"/>
</dbReference>
<evidence type="ECO:0000259" key="5">
    <source>
        <dbReference type="PROSITE" id="PS50011"/>
    </source>
</evidence>
<organism evidence="6 7">
    <name type="scientific">Caenorhabditis auriculariae</name>
    <dbReference type="NCBI Taxonomy" id="2777116"/>
    <lineage>
        <taxon>Eukaryota</taxon>
        <taxon>Metazoa</taxon>
        <taxon>Ecdysozoa</taxon>
        <taxon>Nematoda</taxon>
        <taxon>Chromadorea</taxon>
        <taxon>Rhabditida</taxon>
        <taxon>Rhabditina</taxon>
        <taxon>Rhabditomorpha</taxon>
        <taxon>Rhabditoidea</taxon>
        <taxon>Rhabditidae</taxon>
        <taxon>Peloderinae</taxon>
        <taxon>Caenorhabditis</taxon>
    </lineage>
</organism>
<dbReference type="GO" id="GO:0004713">
    <property type="term" value="F:protein tyrosine kinase activity"/>
    <property type="evidence" value="ECO:0007669"/>
    <property type="project" value="InterPro"/>
</dbReference>
<comment type="caution">
    <text evidence="6">The sequence shown here is derived from an EMBL/GenBank/DDBJ whole genome shotgun (WGS) entry which is preliminary data.</text>
</comment>
<feature type="binding site" evidence="3">
    <location>
        <position position="234"/>
    </location>
    <ligand>
        <name>ATP</name>
        <dbReference type="ChEBI" id="CHEBI:30616"/>
    </ligand>
</feature>
<feature type="region of interest" description="Disordered" evidence="4">
    <location>
        <begin position="134"/>
        <end position="158"/>
    </location>
</feature>
<dbReference type="PROSITE" id="PS50011">
    <property type="entry name" value="PROTEIN_KINASE_DOM"/>
    <property type="match status" value="1"/>
</dbReference>
<evidence type="ECO:0000256" key="4">
    <source>
        <dbReference type="SAM" id="MobiDB-lite"/>
    </source>
</evidence>
<dbReference type="InterPro" id="IPR008266">
    <property type="entry name" value="Tyr_kinase_AS"/>
</dbReference>
<evidence type="ECO:0000256" key="2">
    <source>
        <dbReference type="ARBA" id="ARBA00022840"/>
    </source>
</evidence>
<protein>
    <recommendedName>
        <fullName evidence="5">Protein kinase domain-containing protein</fullName>
    </recommendedName>
</protein>
<dbReference type="Proteomes" id="UP000835052">
    <property type="component" value="Unassembled WGS sequence"/>
</dbReference>
<dbReference type="InterPro" id="IPR036860">
    <property type="entry name" value="SH2_dom_sf"/>
</dbReference>
<dbReference type="OrthoDB" id="4062651at2759"/>
<evidence type="ECO:0000256" key="3">
    <source>
        <dbReference type="PROSITE-ProRule" id="PRU10141"/>
    </source>
</evidence>
<sequence length="489" mass="54450">MFLVRLLTAKPAKKPAAPLPTVTESKPEEHVSVHEVLVPIRKEEKQEQVKVISTIERARKLPFCHGFMPSLEAVNLLVRSGDFLVRLREVKGQVRVVVSVALTSAQSTKLRQINEKEDTRKGCQVAKKVPYEKEDDGDVATDLGETGDDRRKGSDSFSEIPTCSLPRDDCRELPAYELEGPQDFNLRNPISRQYGSFRSSQIKIVKTLGNGAFGEVSLAEINHPAFAQNKAAVKTKKFLVEGTISIPLDHPNVVRTLGWCYDSKPLQLLMELCPGGALSTFLMAKSEKASNLTLTRFCLDAARGLEYLHDVGVLHRDVAARNCLIDEHGTAKVADFGLSVKAYYYEMTTAENLPTRYLPPESLTSYSFNAESDVYAYGHLVCEVFNKCQMPYAGMSGPEARKQILAGKVVNVHERAPEALRFFSWKNRIFAYHAIYRPTMPQIVEFMTEVISILKEANPGDNAAFEIGAENKEAMQPSTGTEVNLCLVY</sequence>
<feature type="domain" description="Protein kinase" evidence="5">
    <location>
        <begin position="202"/>
        <end position="451"/>
    </location>
</feature>
<evidence type="ECO:0000313" key="6">
    <source>
        <dbReference type="EMBL" id="CAD6192634.1"/>
    </source>
</evidence>
<dbReference type="EMBL" id="CAJGYM010000029">
    <property type="protein sequence ID" value="CAD6192634.1"/>
    <property type="molecule type" value="Genomic_DNA"/>
</dbReference>
<accession>A0A8S1HB08</accession>
<reference evidence="6" key="1">
    <citation type="submission" date="2020-10" db="EMBL/GenBank/DDBJ databases">
        <authorList>
            <person name="Kikuchi T."/>
        </authorList>
    </citation>
    <scope>NUCLEOTIDE SEQUENCE</scope>
    <source>
        <strain evidence="6">NKZ352</strain>
    </source>
</reference>
<proteinExistence type="predicted"/>
<evidence type="ECO:0000256" key="1">
    <source>
        <dbReference type="ARBA" id="ARBA00022741"/>
    </source>
</evidence>